<name>A0A1G8F154_9PSED</name>
<dbReference type="RefSeq" id="WP_074753563.1">
    <property type="nucleotide sequence ID" value="NZ_FNCO01000008.1"/>
</dbReference>
<evidence type="ECO:0000313" key="2">
    <source>
        <dbReference type="Proteomes" id="UP000182894"/>
    </source>
</evidence>
<organism evidence="1 2">
    <name type="scientific">Pseudomonas abietaniphila</name>
    <dbReference type="NCBI Taxonomy" id="89065"/>
    <lineage>
        <taxon>Bacteria</taxon>
        <taxon>Pseudomonadati</taxon>
        <taxon>Pseudomonadota</taxon>
        <taxon>Gammaproteobacteria</taxon>
        <taxon>Pseudomonadales</taxon>
        <taxon>Pseudomonadaceae</taxon>
        <taxon>Pseudomonas</taxon>
    </lineage>
</organism>
<dbReference type="AlphaFoldDB" id="A0A1G8F154"/>
<protein>
    <submittedName>
        <fullName evidence="1">Uncharacterized protein</fullName>
    </submittedName>
</protein>
<dbReference type="Proteomes" id="UP000182894">
    <property type="component" value="Unassembled WGS sequence"/>
</dbReference>
<dbReference type="EMBL" id="FNCO01000008">
    <property type="protein sequence ID" value="SDH75875.1"/>
    <property type="molecule type" value="Genomic_DNA"/>
</dbReference>
<keyword evidence="2" id="KW-1185">Reference proteome</keyword>
<sequence length="77" mass="8980">MDFLWSLFSLRRRYRHYARLDTYGVCVSFKHCAVAPQGHDWVEITEANLTWLHQPLPASARITPRARAITARQLLSI</sequence>
<evidence type="ECO:0000313" key="1">
    <source>
        <dbReference type="EMBL" id="SDH75875.1"/>
    </source>
</evidence>
<gene>
    <name evidence="1" type="ORF">SAMN05216605_10859</name>
</gene>
<dbReference type="OrthoDB" id="6910208at2"/>
<reference evidence="2" key="1">
    <citation type="submission" date="2016-10" db="EMBL/GenBank/DDBJ databases">
        <authorList>
            <person name="Varghese N."/>
            <person name="Submissions S."/>
        </authorList>
    </citation>
    <scope>NUCLEOTIDE SEQUENCE [LARGE SCALE GENOMIC DNA]</scope>
    <source>
        <strain evidence="2">ATCC 700689</strain>
    </source>
</reference>
<accession>A0A1G8F154</accession>
<proteinExistence type="predicted"/>